<protein>
    <submittedName>
        <fullName evidence="1">Uncharacterized protein</fullName>
    </submittedName>
</protein>
<evidence type="ECO:0000313" key="1">
    <source>
        <dbReference type="EMBL" id="KAK3601620.1"/>
    </source>
</evidence>
<sequence length="103" mass="11775">MELSDVTENAVKISNYYYNNNRRTTTNSSNTIIGRFITEASADCKRLSNRLVIHEAEFDFLFKDTISGGTFISNTSMKFTDKINGAYNFLLNYKSPQFAHLRA</sequence>
<reference evidence="1" key="1">
    <citation type="journal article" date="2021" name="Genome Biol. Evol.">
        <title>A High-Quality Reference Genome for a Parasitic Bivalve with Doubly Uniparental Inheritance (Bivalvia: Unionida).</title>
        <authorList>
            <person name="Smith C.H."/>
        </authorList>
    </citation>
    <scope>NUCLEOTIDE SEQUENCE</scope>
    <source>
        <strain evidence="1">CHS0354</strain>
    </source>
</reference>
<dbReference type="EMBL" id="JAEAOA010002230">
    <property type="protein sequence ID" value="KAK3601620.1"/>
    <property type="molecule type" value="Genomic_DNA"/>
</dbReference>
<dbReference type="Proteomes" id="UP001195483">
    <property type="component" value="Unassembled WGS sequence"/>
</dbReference>
<reference evidence="1" key="3">
    <citation type="submission" date="2023-05" db="EMBL/GenBank/DDBJ databases">
        <authorList>
            <person name="Smith C.H."/>
        </authorList>
    </citation>
    <scope>NUCLEOTIDE SEQUENCE</scope>
    <source>
        <strain evidence="1">CHS0354</strain>
        <tissue evidence="1">Mantle</tissue>
    </source>
</reference>
<keyword evidence="2" id="KW-1185">Reference proteome</keyword>
<accession>A0AAE0W628</accession>
<evidence type="ECO:0000313" key="2">
    <source>
        <dbReference type="Proteomes" id="UP001195483"/>
    </source>
</evidence>
<gene>
    <name evidence="1" type="ORF">CHS0354_038167</name>
</gene>
<proteinExistence type="predicted"/>
<dbReference type="AlphaFoldDB" id="A0AAE0W628"/>
<name>A0AAE0W628_9BIVA</name>
<comment type="caution">
    <text evidence="1">The sequence shown here is derived from an EMBL/GenBank/DDBJ whole genome shotgun (WGS) entry which is preliminary data.</text>
</comment>
<organism evidence="1 2">
    <name type="scientific">Potamilus streckersoni</name>
    <dbReference type="NCBI Taxonomy" id="2493646"/>
    <lineage>
        <taxon>Eukaryota</taxon>
        <taxon>Metazoa</taxon>
        <taxon>Spiralia</taxon>
        <taxon>Lophotrochozoa</taxon>
        <taxon>Mollusca</taxon>
        <taxon>Bivalvia</taxon>
        <taxon>Autobranchia</taxon>
        <taxon>Heteroconchia</taxon>
        <taxon>Palaeoheterodonta</taxon>
        <taxon>Unionida</taxon>
        <taxon>Unionoidea</taxon>
        <taxon>Unionidae</taxon>
        <taxon>Ambleminae</taxon>
        <taxon>Lampsilini</taxon>
        <taxon>Potamilus</taxon>
    </lineage>
</organism>
<feature type="non-terminal residue" evidence="1">
    <location>
        <position position="1"/>
    </location>
</feature>
<reference evidence="1" key="2">
    <citation type="journal article" date="2021" name="Genome Biol. Evol.">
        <title>Developing a high-quality reference genome for a parasitic bivalve with doubly uniparental inheritance (Bivalvia: Unionida).</title>
        <authorList>
            <person name="Smith C.H."/>
        </authorList>
    </citation>
    <scope>NUCLEOTIDE SEQUENCE</scope>
    <source>
        <strain evidence="1">CHS0354</strain>
        <tissue evidence="1">Mantle</tissue>
    </source>
</reference>